<gene>
    <name evidence="3" type="ORF">BJ508DRAFT_314784</name>
</gene>
<feature type="compositionally biased region" description="Polar residues" evidence="1">
    <location>
        <begin position="74"/>
        <end position="91"/>
    </location>
</feature>
<evidence type="ECO:0000313" key="3">
    <source>
        <dbReference type="EMBL" id="RPA72408.1"/>
    </source>
</evidence>
<feature type="region of interest" description="Disordered" evidence="1">
    <location>
        <begin position="73"/>
        <end position="151"/>
    </location>
</feature>
<feature type="chain" id="PRO_5018010413" evidence="2">
    <location>
        <begin position="20"/>
        <end position="380"/>
    </location>
</feature>
<dbReference type="EMBL" id="ML119863">
    <property type="protein sequence ID" value="RPA72408.1"/>
    <property type="molecule type" value="Genomic_DNA"/>
</dbReference>
<evidence type="ECO:0000313" key="4">
    <source>
        <dbReference type="Proteomes" id="UP000275078"/>
    </source>
</evidence>
<accession>A0A3N4HI64</accession>
<protein>
    <submittedName>
        <fullName evidence="3">Uncharacterized protein</fullName>
    </submittedName>
</protein>
<keyword evidence="2" id="KW-0732">Signal</keyword>
<organism evidence="3 4">
    <name type="scientific">Ascobolus immersus RN42</name>
    <dbReference type="NCBI Taxonomy" id="1160509"/>
    <lineage>
        <taxon>Eukaryota</taxon>
        <taxon>Fungi</taxon>
        <taxon>Dikarya</taxon>
        <taxon>Ascomycota</taxon>
        <taxon>Pezizomycotina</taxon>
        <taxon>Pezizomycetes</taxon>
        <taxon>Pezizales</taxon>
        <taxon>Ascobolaceae</taxon>
        <taxon>Ascobolus</taxon>
    </lineage>
</organism>
<dbReference type="Proteomes" id="UP000275078">
    <property type="component" value="Unassembled WGS sequence"/>
</dbReference>
<proteinExistence type="predicted"/>
<feature type="compositionally biased region" description="Pro residues" evidence="1">
    <location>
        <begin position="92"/>
        <end position="108"/>
    </location>
</feature>
<name>A0A3N4HI64_ASCIM</name>
<evidence type="ECO:0000256" key="1">
    <source>
        <dbReference type="SAM" id="MobiDB-lite"/>
    </source>
</evidence>
<reference evidence="3 4" key="1">
    <citation type="journal article" date="2018" name="Nat. Ecol. Evol.">
        <title>Pezizomycetes genomes reveal the molecular basis of ectomycorrhizal truffle lifestyle.</title>
        <authorList>
            <person name="Murat C."/>
            <person name="Payen T."/>
            <person name="Noel B."/>
            <person name="Kuo A."/>
            <person name="Morin E."/>
            <person name="Chen J."/>
            <person name="Kohler A."/>
            <person name="Krizsan K."/>
            <person name="Balestrini R."/>
            <person name="Da Silva C."/>
            <person name="Montanini B."/>
            <person name="Hainaut M."/>
            <person name="Levati E."/>
            <person name="Barry K.W."/>
            <person name="Belfiori B."/>
            <person name="Cichocki N."/>
            <person name="Clum A."/>
            <person name="Dockter R.B."/>
            <person name="Fauchery L."/>
            <person name="Guy J."/>
            <person name="Iotti M."/>
            <person name="Le Tacon F."/>
            <person name="Lindquist E.A."/>
            <person name="Lipzen A."/>
            <person name="Malagnac F."/>
            <person name="Mello A."/>
            <person name="Molinier V."/>
            <person name="Miyauchi S."/>
            <person name="Poulain J."/>
            <person name="Riccioni C."/>
            <person name="Rubini A."/>
            <person name="Sitrit Y."/>
            <person name="Splivallo R."/>
            <person name="Traeger S."/>
            <person name="Wang M."/>
            <person name="Zifcakova L."/>
            <person name="Wipf D."/>
            <person name="Zambonelli A."/>
            <person name="Paolocci F."/>
            <person name="Nowrousian M."/>
            <person name="Ottonello S."/>
            <person name="Baldrian P."/>
            <person name="Spatafora J.W."/>
            <person name="Henrissat B."/>
            <person name="Nagy L.G."/>
            <person name="Aury J.M."/>
            <person name="Wincker P."/>
            <person name="Grigoriev I.V."/>
            <person name="Bonfante P."/>
            <person name="Martin F.M."/>
        </authorList>
    </citation>
    <scope>NUCLEOTIDE SEQUENCE [LARGE SCALE GENOMIC DNA]</scope>
    <source>
        <strain evidence="3 4">RN42</strain>
    </source>
</reference>
<sequence length="380" mass="43553">MLWSTVFVWLIALSSPCTALQPFTSFDRDHFLWGLFKSTDSLDYYIPDSTHHITTMFWYPYRKIVTNAPGYKTPTYNTHPRPITSDTNPVPTGQPPREPVHAPVPSPTAPAKQPKPPRRPKQTAPANPVKPEPSPDPDMGDRLPNFAVAKDPKDIPGYEFTLPEHRPDRASDIAPWTRLKWYQFWYPDLYPHTPEGKKAAQEKAIRDANNGELIEYISPANFQEEITKIYKFAKDAIGSGFIHYYGDDYKGPPDIFGGVPYTGKDANHLTQVDSMPSGTRDYAKEKPYRSAYSEVPQGDWTNDDWYANLSKPPAVQAPKGSYWNYRDEPYPEFQYYNSPNPTRYAYYDSKEMETRLADYEDLLRDKDPEDSSRELSSALT</sequence>
<evidence type="ECO:0000256" key="2">
    <source>
        <dbReference type="SAM" id="SignalP"/>
    </source>
</evidence>
<keyword evidence="4" id="KW-1185">Reference proteome</keyword>
<dbReference type="AlphaFoldDB" id="A0A3N4HI64"/>
<feature type="signal peptide" evidence="2">
    <location>
        <begin position="1"/>
        <end position="19"/>
    </location>
</feature>